<feature type="transmembrane region" description="Helical" evidence="2">
    <location>
        <begin position="1326"/>
        <end position="1348"/>
    </location>
</feature>
<feature type="region of interest" description="Disordered" evidence="1">
    <location>
        <begin position="150"/>
        <end position="188"/>
    </location>
</feature>
<feature type="region of interest" description="Disordered" evidence="1">
    <location>
        <begin position="1295"/>
        <end position="1320"/>
    </location>
</feature>
<feature type="compositionally biased region" description="Acidic residues" evidence="1">
    <location>
        <begin position="1485"/>
        <end position="1500"/>
    </location>
</feature>
<dbReference type="PANTHER" id="PTHR14139:SF2">
    <property type="entry name" value="CALSYNTENIN-1"/>
    <property type="match status" value="1"/>
</dbReference>
<dbReference type="RefSeq" id="XP_024355738.1">
    <property type="nucleotide sequence ID" value="XM_024489741.1"/>
</dbReference>
<sequence>MTTQFDFPRLPSTVPYRSFRIKDPTFIQLQRRRRQQQQQQQSLNFLSTSLLCSQMTLQPPVTHFRIRTYRCSSVSSYQEPQKYSIRPVESAANQVPTTSFGRKVSYVSPLPSPVEDTRAFESVKRVLPTLTGHAASPYFPPCLNSEAEKLDVETPSPRTEDSFSSPTSSFGSSVSTPPPSLVEEEGETPCKSILRRANEEMKERLMTAPGGGGIGRTGTTSPDCISQFLSAFSKKGVRFDVERNSTHTYEKDCCDGVLKFGNPVPALFEQGMVIFSHSSPSNGMKSEEGEINVGTLCAILVLWVHSAAQNGLAGRYRSAKPLPLPSKGFGFRPAVEFDLPMGSGNVYVGQLMKHEASVKLSPKLRAFANPTSSRSKQICGFHLIVKDEYQFPFEVDLKNATLGTGEIRVRNDVPVDFTQNKMHTFQIEAYDCDTPPNYSERVLVNVNVHADEELRFTESVYNFSAVTYSSVGAICGKVTVTHETFTPPISLADYQCGYSLLAGDMVPFTVDSHGVIRSREVLTNASPRNFRFLVRYNDCGGAGVESATAVVNIKVIQSKCEPRWSGLPTSLYYSLGEQQPKRLLWPLTYHLDMCGMTCNEADSHIFTQVSLRHGLPGETLITASPSFCRHDPRNLHEQRQLCAIDTATLVDLLPDPQKDILIQHIAPAVGALPEVVPLSLGLLFSAVAHSGWRLDTSRLLDAASAASSGQEKVLPSTLFERDFTLSFWLQREPKQDDDHETILCSQEDTAIVNRALWISLKGSRVMVQMSAGNPQSSQPLMNKIFRTYFFPQLPLRQREDTADGQADQFSWHHYSISVTFDPETADISASTLMMDGELVGTLEAFGEPIYVTRQIKEFFPQFITVGTCYDPSIPAAQQSLNGALAGMTLLLGRNEDQSVSRCLAECGETLLIPRASRLITDDVNVLLNNDNIVIESVTIAEAAELISNIAYVKPRSTDTQLTFGPSGSNTRAIELATVFRCGERQLANISTTVIPLTLEDSPVDSPIYEAAVPGPLDSAWLPKSEMIVPPPVPVSSKRQSSSALVLAVLGQEVVRADIPVLEPGIVMFPGLEFTFTNVPSQMKSVVRSASMFILDQCLVLPVNGSGLNFNDGERIVWPAGRAFEIGVSVEPTQMGVLMKGHQTASQYASLLHGFRYWPPIEIEKRADDKTLAAGLLLERKFQLICSYNDAGLNTDPFTVQILLSSPIIAQEVQAGSNVIYSDNSRNNLDESGPAEEEYIDEDDDDEEDNYDDDYDMSADYPAGAGAAQWPSVARTYKRLDPSPQYRSSMGGAQFAHSNKEVRPGDSLSLHQRGTSQKTKNPGVNNVGLAVGLGVGCLAIIAIVVAFFVSKSNSFRRGQLSSFRRGERKSVGHSQFRPETRLNIIENPIEKLEGGRLSWQPPVATPAPVLSEELPGVHAVYGARDEQFDAETRSFNGLFEEDEDDAGATEEEAAAAALEEVDDFDESEAVMSQHLDRAPGDVREVEGEEEGLSDPDDDEDTSFSVGPNHLNFVTLPGPRRGFNADV</sequence>
<dbReference type="PANTHER" id="PTHR14139">
    <property type="entry name" value="CALSYNTENIN"/>
    <property type="match status" value="1"/>
</dbReference>
<dbReference type="GO" id="GO:0051965">
    <property type="term" value="P:positive regulation of synapse assembly"/>
    <property type="evidence" value="ECO:0007669"/>
    <property type="project" value="TreeGrafter"/>
</dbReference>
<keyword evidence="2" id="KW-0812">Transmembrane</keyword>
<evidence type="ECO:0000313" key="4">
    <source>
        <dbReference type="Proteomes" id="UP000019149"/>
    </source>
</evidence>
<evidence type="ECO:0000256" key="2">
    <source>
        <dbReference type="SAM" id="Phobius"/>
    </source>
</evidence>
<feature type="region of interest" description="Disordered" evidence="1">
    <location>
        <begin position="1465"/>
        <end position="1525"/>
    </location>
</feature>
<feature type="compositionally biased region" description="Basic and acidic residues" evidence="1">
    <location>
        <begin position="1473"/>
        <end position="1484"/>
    </location>
</feature>
<dbReference type="EMBL" id="APAU02000002">
    <property type="protein sequence ID" value="EUB64542.1"/>
    <property type="molecule type" value="Genomic_DNA"/>
</dbReference>
<dbReference type="GO" id="GO:0045211">
    <property type="term" value="C:postsynaptic membrane"/>
    <property type="evidence" value="ECO:0007669"/>
    <property type="project" value="TreeGrafter"/>
</dbReference>
<comment type="caution">
    <text evidence="3">The sequence shown here is derived from an EMBL/GenBank/DDBJ whole genome shotgun (WGS) entry which is preliminary data.</text>
</comment>
<accession>W6V0W8</accession>
<keyword evidence="2" id="KW-0472">Membrane</keyword>
<feature type="compositionally biased region" description="Low complexity" evidence="1">
    <location>
        <begin position="162"/>
        <end position="175"/>
    </location>
</feature>
<keyword evidence="4" id="KW-1185">Reference proteome</keyword>
<dbReference type="CTD" id="36336207"/>
<dbReference type="GeneID" id="36336207"/>
<feature type="region of interest" description="Disordered" evidence="1">
    <location>
        <begin position="1221"/>
        <end position="1257"/>
    </location>
</feature>
<dbReference type="OMA" id="CWQGSDN"/>
<dbReference type="GO" id="GO:0009986">
    <property type="term" value="C:cell surface"/>
    <property type="evidence" value="ECO:0007669"/>
    <property type="project" value="TreeGrafter"/>
</dbReference>
<gene>
    <name evidence="3" type="ORF">EGR_00492</name>
</gene>
<feature type="compositionally biased region" description="Acidic residues" evidence="1">
    <location>
        <begin position="1232"/>
        <end position="1256"/>
    </location>
</feature>
<dbReference type="STRING" id="6210.W6V0W8"/>
<evidence type="ECO:0000256" key="1">
    <source>
        <dbReference type="SAM" id="MobiDB-lite"/>
    </source>
</evidence>
<dbReference type="Proteomes" id="UP000019149">
    <property type="component" value="Unassembled WGS sequence"/>
</dbReference>
<dbReference type="OrthoDB" id="10012272at2759"/>
<keyword evidence="2" id="KW-1133">Transmembrane helix</keyword>
<organism evidence="3 4">
    <name type="scientific">Echinococcus granulosus</name>
    <name type="common">Hydatid tapeworm</name>
    <dbReference type="NCBI Taxonomy" id="6210"/>
    <lineage>
        <taxon>Eukaryota</taxon>
        <taxon>Metazoa</taxon>
        <taxon>Spiralia</taxon>
        <taxon>Lophotrochozoa</taxon>
        <taxon>Platyhelminthes</taxon>
        <taxon>Cestoda</taxon>
        <taxon>Eucestoda</taxon>
        <taxon>Cyclophyllidea</taxon>
        <taxon>Taeniidae</taxon>
        <taxon>Echinococcus</taxon>
        <taxon>Echinococcus granulosus group</taxon>
    </lineage>
</organism>
<dbReference type="GO" id="GO:0050806">
    <property type="term" value="P:positive regulation of synaptic transmission"/>
    <property type="evidence" value="ECO:0007669"/>
    <property type="project" value="TreeGrafter"/>
</dbReference>
<proteinExistence type="predicted"/>
<protein>
    <submittedName>
        <fullName evidence="3">Calsyntenin-1</fullName>
    </submittedName>
</protein>
<evidence type="ECO:0000313" key="3">
    <source>
        <dbReference type="EMBL" id="EUB64542.1"/>
    </source>
</evidence>
<feature type="compositionally biased region" description="Polar residues" evidence="1">
    <location>
        <begin position="1308"/>
        <end position="1320"/>
    </location>
</feature>
<dbReference type="KEGG" id="egl:EGR_00492"/>
<name>W6V0W8_ECHGR</name>
<reference evidence="3 4" key="1">
    <citation type="journal article" date="2013" name="Nat. Genet.">
        <title>The genome of the hydatid tapeworm Echinococcus granulosus.</title>
        <authorList>
            <person name="Zheng H."/>
            <person name="Zhang W."/>
            <person name="Zhang L."/>
            <person name="Zhang Z."/>
            <person name="Li J."/>
            <person name="Lu G."/>
            <person name="Zhu Y."/>
            <person name="Wang Y."/>
            <person name="Huang Y."/>
            <person name="Liu J."/>
            <person name="Kang H."/>
            <person name="Chen J."/>
            <person name="Wang L."/>
            <person name="Chen A."/>
            <person name="Yu S."/>
            <person name="Gao Z."/>
            <person name="Jin L."/>
            <person name="Gu W."/>
            <person name="Wang Z."/>
            <person name="Zhao L."/>
            <person name="Shi B."/>
            <person name="Wen H."/>
            <person name="Lin R."/>
            <person name="Jones M.K."/>
            <person name="Brejova B."/>
            <person name="Vinar T."/>
            <person name="Zhao G."/>
            <person name="McManus D.P."/>
            <person name="Chen Z."/>
            <person name="Zhou Y."/>
            <person name="Wang S."/>
        </authorList>
    </citation>
    <scope>NUCLEOTIDE SEQUENCE [LARGE SCALE GENOMIC DNA]</scope>
</reference>